<sequence length="154" mass="17618">MVYQEWVKLRYKYLALTPEWEKVDKLSLRSYFDIILVSGDLPWEKPHHKIFHEACGYLGVEPHQCIMVGDKLDTDILGGIRAQLGGTVWIPLSSHQLDDNDPTPDYVIDHVTKLPNLLPQVKCIPNFRNKMRHNFNNVSLPDIDDCSSNSSDGS</sequence>
<dbReference type="EMBL" id="JAPWTK010000092">
    <property type="protein sequence ID" value="KAJ8950933.1"/>
    <property type="molecule type" value="Genomic_DNA"/>
</dbReference>
<keyword evidence="5" id="KW-1185">Reference proteome</keyword>
<dbReference type="Pfam" id="PF13242">
    <property type="entry name" value="Hydrolase_like"/>
    <property type="match status" value="1"/>
</dbReference>
<accession>A0AAV8YGZ7</accession>
<evidence type="ECO:0000256" key="3">
    <source>
        <dbReference type="ARBA" id="ARBA00022842"/>
    </source>
</evidence>
<protein>
    <recommendedName>
        <fullName evidence="6">N-acylneuraminate-9-phosphatase</fullName>
    </recommendedName>
</protein>
<organism evidence="4 5">
    <name type="scientific">Aromia moschata</name>
    <dbReference type="NCBI Taxonomy" id="1265417"/>
    <lineage>
        <taxon>Eukaryota</taxon>
        <taxon>Metazoa</taxon>
        <taxon>Ecdysozoa</taxon>
        <taxon>Arthropoda</taxon>
        <taxon>Hexapoda</taxon>
        <taxon>Insecta</taxon>
        <taxon>Pterygota</taxon>
        <taxon>Neoptera</taxon>
        <taxon>Endopterygota</taxon>
        <taxon>Coleoptera</taxon>
        <taxon>Polyphaga</taxon>
        <taxon>Cucujiformia</taxon>
        <taxon>Chrysomeloidea</taxon>
        <taxon>Cerambycidae</taxon>
        <taxon>Cerambycinae</taxon>
        <taxon>Callichromatini</taxon>
        <taxon>Aromia</taxon>
    </lineage>
</organism>
<keyword evidence="3" id="KW-0460">Magnesium</keyword>
<comment type="caution">
    <text evidence="4">The sequence shown here is derived from an EMBL/GenBank/DDBJ whole genome shotgun (WGS) entry which is preliminary data.</text>
</comment>
<dbReference type="InterPro" id="IPR006439">
    <property type="entry name" value="HAD-SF_hydro_IA"/>
</dbReference>
<dbReference type="Proteomes" id="UP001162162">
    <property type="component" value="Unassembled WGS sequence"/>
</dbReference>
<dbReference type="Gene3D" id="3.40.50.1000">
    <property type="entry name" value="HAD superfamily/HAD-like"/>
    <property type="match status" value="1"/>
</dbReference>
<evidence type="ECO:0000313" key="5">
    <source>
        <dbReference type="Proteomes" id="UP001162162"/>
    </source>
</evidence>
<proteinExistence type="predicted"/>
<dbReference type="GO" id="GO:0050124">
    <property type="term" value="F:N-acylneuraminate-9-phosphatase activity"/>
    <property type="evidence" value="ECO:0007669"/>
    <property type="project" value="TreeGrafter"/>
</dbReference>
<dbReference type="PANTHER" id="PTHR46470">
    <property type="entry name" value="N-ACYLNEURAMINATE-9-PHOSPHATASE"/>
    <property type="match status" value="1"/>
</dbReference>
<evidence type="ECO:0008006" key="6">
    <source>
        <dbReference type="Google" id="ProtNLM"/>
    </source>
</evidence>
<evidence type="ECO:0000256" key="2">
    <source>
        <dbReference type="ARBA" id="ARBA00022801"/>
    </source>
</evidence>
<keyword evidence="2" id="KW-0378">Hydrolase</keyword>
<dbReference type="SUPFAM" id="SSF56784">
    <property type="entry name" value="HAD-like"/>
    <property type="match status" value="1"/>
</dbReference>
<dbReference type="AlphaFoldDB" id="A0AAV8YGZ7"/>
<dbReference type="PANTHER" id="PTHR46470:SF3">
    <property type="entry name" value="N-ACYLNEURAMINATE-9-PHOSPHATASE"/>
    <property type="match status" value="1"/>
</dbReference>
<dbReference type="InterPro" id="IPR036412">
    <property type="entry name" value="HAD-like_sf"/>
</dbReference>
<name>A0AAV8YGZ7_9CUCU</name>
<evidence type="ECO:0000256" key="1">
    <source>
        <dbReference type="ARBA" id="ARBA00001946"/>
    </source>
</evidence>
<dbReference type="GO" id="GO:0046380">
    <property type="term" value="P:N-acetylneuraminate biosynthetic process"/>
    <property type="evidence" value="ECO:0007669"/>
    <property type="project" value="TreeGrafter"/>
</dbReference>
<gene>
    <name evidence="4" type="ORF">NQ318_008372</name>
</gene>
<dbReference type="InterPro" id="IPR023214">
    <property type="entry name" value="HAD_sf"/>
</dbReference>
<dbReference type="InterPro" id="IPR051400">
    <property type="entry name" value="HAD-like_hydrolase"/>
</dbReference>
<evidence type="ECO:0000313" key="4">
    <source>
        <dbReference type="EMBL" id="KAJ8950933.1"/>
    </source>
</evidence>
<dbReference type="NCBIfam" id="TIGR01549">
    <property type="entry name" value="HAD-SF-IA-v1"/>
    <property type="match status" value="1"/>
</dbReference>
<comment type="cofactor">
    <cofactor evidence="1">
        <name>Mg(2+)</name>
        <dbReference type="ChEBI" id="CHEBI:18420"/>
    </cofactor>
</comment>
<reference evidence="4" key="1">
    <citation type="journal article" date="2023" name="Insect Mol. Biol.">
        <title>Genome sequencing provides insights into the evolution of gene families encoding plant cell wall-degrading enzymes in longhorned beetles.</title>
        <authorList>
            <person name="Shin N.R."/>
            <person name="Okamura Y."/>
            <person name="Kirsch R."/>
            <person name="Pauchet Y."/>
        </authorList>
    </citation>
    <scope>NUCLEOTIDE SEQUENCE</scope>
    <source>
        <strain evidence="4">AMC_N1</strain>
    </source>
</reference>